<dbReference type="InterPro" id="IPR052028">
    <property type="entry name" value="HipA_Ser/Thr_kinase"/>
</dbReference>
<protein>
    <submittedName>
        <fullName evidence="5">HipA domain-containing protein</fullName>
    </submittedName>
</protein>
<dbReference type="Pfam" id="PF07804">
    <property type="entry name" value="HipA_C"/>
    <property type="match status" value="1"/>
</dbReference>
<evidence type="ECO:0000313" key="6">
    <source>
        <dbReference type="Proteomes" id="UP000323567"/>
    </source>
</evidence>
<evidence type="ECO:0000313" key="5">
    <source>
        <dbReference type="EMBL" id="KAA2367015.1"/>
    </source>
</evidence>
<evidence type="ECO:0000259" key="4">
    <source>
        <dbReference type="Pfam" id="PF07804"/>
    </source>
</evidence>
<reference evidence="5 6" key="1">
    <citation type="journal article" date="2019" name="Nat. Med.">
        <title>A library of human gut bacterial isolates paired with longitudinal multiomics data enables mechanistic microbiome research.</title>
        <authorList>
            <person name="Poyet M."/>
            <person name="Groussin M."/>
            <person name="Gibbons S.M."/>
            <person name="Avila-Pacheco J."/>
            <person name="Jiang X."/>
            <person name="Kearney S.M."/>
            <person name="Perrotta A.R."/>
            <person name="Berdy B."/>
            <person name="Zhao S."/>
            <person name="Lieberman T.D."/>
            <person name="Swanson P.K."/>
            <person name="Smith M."/>
            <person name="Roesemann S."/>
            <person name="Alexander J.E."/>
            <person name="Rich S.A."/>
            <person name="Livny J."/>
            <person name="Vlamakis H."/>
            <person name="Clish C."/>
            <person name="Bullock K."/>
            <person name="Deik A."/>
            <person name="Scott J."/>
            <person name="Pierce K.A."/>
            <person name="Xavier R.J."/>
            <person name="Alm E.J."/>
        </authorList>
    </citation>
    <scope>NUCLEOTIDE SEQUENCE [LARGE SCALE GENOMIC DNA]</scope>
    <source>
        <strain evidence="5 6">BIOML-A2</strain>
    </source>
</reference>
<evidence type="ECO:0000256" key="2">
    <source>
        <dbReference type="ARBA" id="ARBA00022679"/>
    </source>
</evidence>
<dbReference type="AlphaFoldDB" id="A0A5B3G0G5"/>
<comment type="caution">
    <text evidence="5">The sequence shown here is derived from an EMBL/GenBank/DDBJ whole genome shotgun (WGS) entry which is preliminary data.</text>
</comment>
<dbReference type="GO" id="GO:0005829">
    <property type="term" value="C:cytosol"/>
    <property type="evidence" value="ECO:0007669"/>
    <property type="project" value="TreeGrafter"/>
</dbReference>
<dbReference type="Proteomes" id="UP000323567">
    <property type="component" value="Unassembled WGS sequence"/>
</dbReference>
<dbReference type="GO" id="GO:0004674">
    <property type="term" value="F:protein serine/threonine kinase activity"/>
    <property type="evidence" value="ECO:0007669"/>
    <property type="project" value="TreeGrafter"/>
</dbReference>
<accession>A0A5B3G0G5</accession>
<dbReference type="Gene3D" id="1.10.1070.20">
    <property type="match status" value="1"/>
</dbReference>
<name>A0A5B3G0G5_9BACT</name>
<keyword evidence="3" id="KW-0418">Kinase</keyword>
<feature type="domain" description="HipA-like C-terminal" evidence="4">
    <location>
        <begin position="60"/>
        <end position="298"/>
    </location>
</feature>
<dbReference type="InterPro" id="IPR012893">
    <property type="entry name" value="HipA-like_C"/>
</dbReference>
<dbReference type="PANTHER" id="PTHR37419:SF1">
    <property type="entry name" value="SERINE_THREONINE-PROTEIN KINASE TOXIN HIPA"/>
    <property type="match status" value="1"/>
</dbReference>
<dbReference type="EMBL" id="VVXK01000022">
    <property type="protein sequence ID" value="KAA2367015.1"/>
    <property type="molecule type" value="Genomic_DNA"/>
</dbReference>
<organism evidence="5 6">
    <name type="scientific">Alistipes shahii</name>
    <dbReference type="NCBI Taxonomy" id="328814"/>
    <lineage>
        <taxon>Bacteria</taxon>
        <taxon>Pseudomonadati</taxon>
        <taxon>Bacteroidota</taxon>
        <taxon>Bacteroidia</taxon>
        <taxon>Bacteroidales</taxon>
        <taxon>Rikenellaceae</taxon>
        <taxon>Alistipes</taxon>
    </lineage>
</organism>
<sequence>MNPITICPSTLAEGYDSYSPIAIKHLFDGRQVSPFLDYTPIDDDNNSAAQEEFLHNQERISLSGVQPKYSMIVRNGKLALTQKGEQGHYILKPKLSDFRNRIYSSANENLTMQIASQVFGIETAANGLCFFKGGEPAYITKRFDVKPDGTKRRKEDFASLAGLTTQNGGKNYKYEYLTYEECGELIRRYLPAWKVETLKFFDLIIFNFLICNGDAHLKNFSVLETESGDFRLSPAYDLINTKLHVDDRIFALDKGLLKDNAAESMPYGMTNSTTFREFGKRLGLPDKTIRRELDKFCTSYPLLDTLIANSYLSDELKENYRNMYLGRRDSYLKIGL</sequence>
<keyword evidence="2" id="KW-0808">Transferase</keyword>
<evidence type="ECO:0000256" key="3">
    <source>
        <dbReference type="ARBA" id="ARBA00022777"/>
    </source>
</evidence>
<gene>
    <name evidence="5" type="ORF">F2Y13_12745</name>
</gene>
<dbReference type="PANTHER" id="PTHR37419">
    <property type="entry name" value="SERINE/THREONINE-PROTEIN KINASE TOXIN HIPA"/>
    <property type="match status" value="1"/>
</dbReference>
<comment type="similarity">
    <text evidence="1">Belongs to the HipA Ser/Thr kinase family.</text>
</comment>
<dbReference type="GeneID" id="92756354"/>
<evidence type="ECO:0000256" key="1">
    <source>
        <dbReference type="ARBA" id="ARBA00010164"/>
    </source>
</evidence>
<proteinExistence type="inferred from homology"/>
<dbReference type="RefSeq" id="WP_009597477.1">
    <property type="nucleotide sequence ID" value="NZ_AP031448.1"/>
</dbReference>